<keyword evidence="1" id="KW-0732">Signal</keyword>
<feature type="signal peptide" evidence="1">
    <location>
        <begin position="1"/>
        <end position="27"/>
    </location>
</feature>
<gene>
    <name evidence="2" type="ORF">H6G24_11230</name>
</gene>
<evidence type="ECO:0000256" key="1">
    <source>
        <dbReference type="SAM" id="SignalP"/>
    </source>
</evidence>
<protein>
    <submittedName>
        <fullName evidence="2">Uncharacterized protein</fullName>
    </submittedName>
</protein>
<organism evidence="2 3">
    <name type="scientific">Calothrix parietina FACHB-288</name>
    <dbReference type="NCBI Taxonomy" id="2692896"/>
    <lineage>
        <taxon>Bacteria</taxon>
        <taxon>Bacillati</taxon>
        <taxon>Cyanobacteriota</taxon>
        <taxon>Cyanophyceae</taxon>
        <taxon>Nostocales</taxon>
        <taxon>Calotrichaceae</taxon>
        <taxon>Calothrix</taxon>
    </lineage>
</organism>
<evidence type="ECO:0000313" key="3">
    <source>
        <dbReference type="Proteomes" id="UP000658514"/>
    </source>
</evidence>
<name>A0ABR8A854_9CYAN</name>
<keyword evidence="3" id="KW-1185">Reference proteome</keyword>
<dbReference type="EMBL" id="JACJQH010000015">
    <property type="protein sequence ID" value="MBD2196063.1"/>
    <property type="molecule type" value="Genomic_DNA"/>
</dbReference>
<reference evidence="2 3" key="1">
    <citation type="journal article" date="2020" name="ISME J.">
        <title>Comparative genomics reveals insights into cyanobacterial evolution and habitat adaptation.</title>
        <authorList>
            <person name="Chen M.Y."/>
            <person name="Teng W.K."/>
            <person name="Zhao L."/>
            <person name="Hu C.X."/>
            <person name="Zhou Y.K."/>
            <person name="Han B.P."/>
            <person name="Song L.R."/>
            <person name="Shu W.S."/>
        </authorList>
    </citation>
    <scope>NUCLEOTIDE SEQUENCE [LARGE SCALE GENOMIC DNA]</scope>
    <source>
        <strain evidence="2 3">FACHB-288</strain>
    </source>
</reference>
<dbReference type="RefSeq" id="WP_190540826.1">
    <property type="nucleotide sequence ID" value="NZ_CAWPNO010000046.1"/>
</dbReference>
<evidence type="ECO:0000313" key="2">
    <source>
        <dbReference type="EMBL" id="MBD2196063.1"/>
    </source>
</evidence>
<dbReference type="Proteomes" id="UP000658514">
    <property type="component" value="Unassembled WGS sequence"/>
</dbReference>
<proteinExistence type="predicted"/>
<accession>A0ABR8A854</accession>
<comment type="caution">
    <text evidence="2">The sequence shown here is derived from an EMBL/GenBank/DDBJ whole genome shotgun (WGS) entry which is preliminary data.</text>
</comment>
<feature type="chain" id="PRO_5046973959" evidence="1">
    <location>
        <begin position="28"/>
        <end position="173"/>
    </location>
</feature>
<sequence length="173" mass="19222">MTKFKHILTSIALCSLSLGGVVGSSFAQYKVSNQSSPQTQTTAPDCPLPVEIAVTFLDSKCQEIKLQEDKTYYRYFSTDKNKFGRYLTTNLYKKNVDVIRNLALKQEWGNQATMMLTVTVPAGTTVYEGVVAPQDPAQCYPGGGQQTFIQDSKDPNLKWSEGTPMKVKKFTCP</sequence>